<dbReference type="GO" id="GO:0004518">
    <property type="term" value="F:nuclease activity"/>
    <property type="evidence" value="ECO:0007669"/>
    <property type="project" value="InterPro"/>
</dbReference>
<feature type="compositionally biased region" description="Gly residues" evidence="1">
    <location>
        <begin position="142"/>
        <end position="160"/>
    </location>
</feature>
<evidence type="ECO:0000259" key="2">
    <source>
        <dbReference type="PROSITE" id="PS51658"/>
    </source>
</evidence>
<dbReference type="PANTHER" id="PTHR15160">
    <property type="entry name" value="VON HIPPEL-LINDAU PROTEIN"/>
    <property type="match status" value="1"/>
</dbReference>
<dbReference type="AlphaFoldDB" id="A0A4Z1E0Q5"/>
<evidence type="ECO:0000313" key="4">
    <source>
        <dbReference type="Proteomes" id="UP000297318"/>
    </source>
</evidence>
<dbReference type="PANTHER" id="PTHR15160:SF1">
    <property type="entry name" value="VON HIPPEL-LINDAU DISEASE TUMOR SUPPRESSOR"/>
    <property type="match status" value="1"/>
</dbReference>
<dbReference type="Pfam" id="PF02577">
    <property type="entry name" value="BFN_dom"/>
    <property type="match status" value="1"/>
</dbReference>
<dbReference type="Gene3D" id="3.10.690.10">
    <property type="entry name" value="Bifunctional nuclease domain"/>
    <property type="match status" value="1"/>
</dbReference>
<keyword evidence="4" id="KW-1185">Reference proteome</keyword>
<comment type="caution">
    <text evidence="3">The sequence shown here is derived from an EMBL/GenBank/DDBJ whole genome shotgun (WGS) entry which is preliminary data.</text>
</comment>
<evidence type="ECO:0000256" key="1">
    <source>
        <dbReference type="SAM" id="MobiDB-lite"/>
    </source>
</evidence>
<dbReference type="EMBL" id="RHPJ01000003">
    <property type="protein sequence ID" value="TGO04658.1"/>
    <property type="molecule type" value="Genomic_DNA"/>
</dbReference>
<feature type="domain" description="BFN" evidence="2">
    <location>
        <begin position="1"/>
        <end position="129"/>
    </location>
</feature>
<organism evidence="3 4">
    <name type="scientific">Serinibacter arcticus</name>
    <dbReference type="NCBI Taxonomy" id="1655435"/>
    <lineage>
        <taxon>Bacteria</taxon>
        <taxon>Bacillati</taxon>
        <taxon>Actinomycetota</taxon>
        <taxon>Actinomycetes</taxon>
        <taxon>Micrococcales</taxon>
        <taxon>Beutenbergiaceae</taxon>
        <taxon>Serinibacter</taxon>
    </lineage>
</organism>
<reference evidence="3 4" key="1">
    <citation type="submission" date="2018-11" db="EMBL/GenBank/DDBJ databases">
        <title>Complete genome sequencing of the Actinobacteria Serinibacter sp. K3-2.</title>
        <authorList>
            <person name="Rakitin A.L."/>
            <person name="Beletsky A.V."/>
            <person name="Mardanov A.V."/>
            <person name="Ravin N.V."/>
            <person name="Gromova A.S."/>
            <person name="Filippova S.N."/>
            <person name="Gal'Chenko V.F."/>
        </authorList>
    </citation>
    <scope>NUCLEOTIDE SEQUENCE [LARGE SCALE GENOMIC DNA]</scope>
    <source>
        <strain evidence="3 4">K3-2</strain>
    </source>
</reference>
<dbReference type="PROSITE" id="PS51658">
    <property type="entry name" value="BFN"/>
    <property type="match status" value="1"/>
</dbReference>
<evidence type="ECO:0000313" key="3">
    <source>
        <dbReference type="EMBL" id="TGO04658.1"/>
    </source>
</evidence>
<proteinExistence type="predicted"/>
<gene>
    <name evidence="3" type="ORF">SERN_2251</name>
</gene>
<sequence length="192" mass="19757">MHRMTVRSVRVHVPLGEVVLMLEADGLDMVLPVTIGPREGAAIASVLAGIVPPRPLTHDLLLDLLRAAGAEVVRVEIVALRAGVFYAEIVLDDGARVDARTSDAVAVALRAGVPVLCDPDVLESAGELDTGEPDEDDAGSGATVGGLGGTGASGTPGEGSGPAPRAARESELAQFRAFLESVEPEDFEDTES</sequence>
<dbReference type="Proteomes" id="UP000297318">
    <property type="component" value="Unassembled WGS sequence"/>
</dbReference>
<dbReference type="InterPro" id="IPR036104">
    <property type="entry name" value="BFN_sf"/>
</dbReference>
<dbReference type="OrthoDB" id="9788698at2"/>
<dbReference type="InterPro" id="IPR003729">
    <property type="entry name" value="Bi_nuclease_dom"/>
</dbReference>
<name>A0A4Z1E0Q5_9MICO</name>
<dbReference type="SUPFAM" id="SSF103256">
    <property type="entry name" value="Hypothetical protein TM0160"/>
    <property type="match status" value="1"/>
</dbReference>
<feature type="region of interest" description="Disordered" evidence="1">
    <location>
        <begin position="124"/>
        <end position="170"/>
    </location>
</feature>
<protein>
    <recommendedName>
        <fullName evidence="2">BFN domain-containing protein</fullName>
    </recommendedName>
</protein>
<feature type="compositionally biased region" description="Acidic residues" evidence="1">
    <location>
        <begin position="129"/>
        <end position="138"/>
    </location>
</feature>
<accession>A0A4Z1E0Q5</accession>